<dbReference type="EMBL" id="FNBG01000003">
    <property type="protein sequence ID" value="SDE87788.1"/>
    <property type="molecule type" value="Genomic_DNA"/>
</dbReference>
<proteinExistence type="predicted"/>
<feature type="signal peptide" evidence="1">
    <location>
        <begin position="1"/>
        <end position="20"/>
    </location>
</feature>
<dbReference type="Proteomes" id="UP000198972">
    <property type="component" value="Unassembled WGS sequence"/>
</dbReference>
<name>A0A1G7GI03_9BACL</name>
<evidence type="ECO:0000313" key="2">
    <source>
        <dbReference type="EMBL" id="SDE87788.1"/>
    </source>
</evidence>
<keyword evidence="3" id="KW-1185">Reference proteome</keyword>
<keyword evidence="1" id="KW-0732">Signal</keyword>
<evidence type="ECO:0000313" key="3">
    <source>
        <dbReference type="Proteomes" id="UP000198972"/>
    </source>
</evidence>
<dbReference type="Pfam" id="PF15493">
    <property type="entry name" value="YrpD"/>
    <property type="match status" value="1"/>
</dbReference>
<dbReference type="InterPro" id="IPR038682">
    <property type="entry name" value="YrpD-like_sf"/>
</dbReference>
<dbReference type="RefSeq" id="WP_091227016.1">
    <property type="nucleotide sequence ID" value="NZ_FNBG01000003.1"/>
</dbReference>
<dbReference type="InterPro" id="IPR029143">
    <property type="entry name" value="YrpD"/>
</dbReference>
<reference evidence="2 3" key="1">
    <citation type="submission" date="2016-10" db="EMBL/GenBank/DDBJ databases">
        <authorList>
            <person name="de Groot N.N."/>
        </authorList>
    </citation>
    <scope>NUCLEOTIDE SEQUENCE [LARGE SCALE GENOMIC DNA]</scope>
    <source>
        <strain evidence="2 3">DSM 28129</strain>
    </source>
</reference>
<dbReference type="OrthoDB" id="2583570at2"/>
<sequence>MKKILILFYLTVLLSTSLLGSTDVVKAKEALSPEVKNMSIKTISQSKIDSIVQQSREVAKETKENNKHSNRQLIDDTNQLINYFLIEGDTGYFYEMTPDEEETLQVFDIESTVDTSNAQDNNFINTQDNELVNAQDNELVNAQDNDFINTQDNELVNAQEIGLFNVLSANYLPDGIGGRVKIAGNGNYITSTVTLPTTTQMGNTQTGIAYIYSGFSGMKSSGASIETDMGLQYSKNNNGTFKWKPYLKWSADNTFGFGTHLPSNNVVNDQNGFKMGSNVTMTIYRNVNGNTRLSQLGTAICSDVNCYSQKETFLTSIVEVAGTNVSSVTKWKLLATIAGSDSVKGKSYAKFTGVNVDGVTKTPVADGADYATITVGTGTATITVSNP</sequence>
<evidence type="ECO:0000256" key="1">
    <source>
        <dbReference type="SAM" id="SignalP"/>
    </source>
</evidence>
<gene>
    <name evidence="2" type="ORF">SAMN04488542_10365</name>
</gene>
<accession>A0A1G7GI03</accession>
<protein>
    <submittedName>
        <fullName evidence="2">Uncharacterized protein</fullName>
    </submittedName>
</protein>
<dbReference type="Gene3D" id="2.60.120.1270">
    <property type="match status" value="1"/>
</dbReference>
<feature type="chain" id="PRO_5038588086" evidence="1">
    <location>
        <begin position="21"/>
        <end position="387"/>
    </location>
</feature>
<organism evidence="2 3">
    <name type="scientific">Fontibacillus panacisegetis</name>
    <dbReference type="NCBI Taxonomy" id="670482"/>
    <lineage>
        <taxon>Bacteria</taxon>
        <taxon>Bacillati</taxon>
        <taxon>Bacillota</taxon>
        <taxon>Bacilli</taxon>
        <taxon>Bacillales</taxon>
        <taxon>Paenibacillaceae</taxon>
        <taxon>Fontibacillus</taxon>
    </lineage>
</organism>
<dbReference type="AlphaFoldDB" id="A0A1G7GI03"/>